<keyword evidence="6" id="KW-0479">Metal-binding</keyword>
<dbReference type="Gene3D" id="1.20.5.1930">
    <property type="match status" value="1"/>
</dbReference>
<dbReference type="EMBL" id="JAGGLR010000030">
    <property type="protein sequence ID" value="MBP2067323.1"/>
    <property type="molecule type" value="Genomic_DNA"/>
</dbReference>
<dbReference type="GO" id="GO:0000287">
    <property type="term" value="F:magnesium ion binding"/>
    <property type="evidence" value="ECO:0007669"/>
    <property type="project" value="UniProtKB-ARBA"/>
</dbReference>
<feature type="domain" description="GAF" evidence="11">
    <location>
        <begin position="54"/>
        <end position="200"/>
    </location>
</feature>
<sequence>MSGSADQGRHPALPQLRLDQLLDELQARLDAARSTQDRMHSLLEAVLSVGRELDLEQVLRRIVESAVVLADAEYGALGVVDQHRLSQFLPVGMSEAQAHRIGPLPSGHGLLGELIRHPQPLRLTDLSEHPASYGFPAHHPPMRSFLGVPIRVRDEVFGNLYLTEKRGGAQFDADDEAVLATLSVAAGVAIDNARLYHESRRREQWLEALGVITRTLLAGTSAGEVLSLIARLALQVALADSAAILLPATGTDSLMVEVAEGHDAELIGGLVVPSDGSLAGLAARTGRPAVASDVRVDSRTRSWPLPAPEGEFGPVVAVPLVAGERASGALRLCRLAGRQPFEDHEVELLSGFAAQAALALELARHRAESEHMALLQDRDRIARDLHDLAIQRLFATGLTLQSAGRLIERPEAAERVGRAVDDLDETIKIIRSTIFALRTVGDDGGEPATLRRRLVKAVRSASDTLGFAPSLLMDGPVDTDVPDETGDHVLAVLAEALSNTVRHAHAQRVEVRLTVGADIALEVTDNGVGTRGAAPSGGLINMRSRAELLGGTLDIEAPEAGGTRLIWCVPLYRRRPAGTAKGLAP</sequence>
<evidence type="ECO:0000256" key="10">
    <source>
        <dbReference type="ARBA" id="ARBA00023012"/>
    </source>
</evidence>
<keyword evidence="7 13" id="KW-0418">Kinase</keyword>
<dbReference type="InterPro" id="IPR036890">
    <property type="entry name" value="HATPase_C_sf"/>
</dbReference>
<dbReference type="PANTHER" id="PTHR24421:SF56">
    <property type="entry name" value="OXYGEN SENSOR HISTIDINE KINASE RESPONSE REGULATOR DOST"/>
    <property type="match status" value="1"/>
</dbReference>
<keyword evidence="4" id="KW-0597">Phosphoprotein</keyword>
<dbReference type="InterPro" id="IPR050482">
    <property type="entry name" value="Sensor_HK_TwoCompSys"/>
</dbReference>
<dbReference type="GO" id="GO:0070483">
    <property type="term" value="P:detection of hypoxia"/>
    <property type="evidence" value="ECO:0007669"/>
    <property type="project" value="UniProtKB-ARBA"/>
</dbReference>
<evidence type="ECO:0000313" key="14">
    <source>
        <dbReference type="EMBL" id="MBP2067323.1"/>
    </source>
</evidence>
<dbReference type="SMART" id="SM00387">
    <property type="entry name" value="HATPase_c"/>
    <property type="match status" value="1"/>
</dbReference>
<evidence type="ECO:0000256" key="6">
    <source>
        <dbReference type="ARBA" id="ARBA00022723"/>
    </source>
</evidence>
<dbReference type="CDD" id="cd16917">
    <property type="entry name" value="HATPase_UhpB-NarQ-NarX-like"/>
    <property type="match status" value="1"/>
</dbReference>
<protein>
    <submittedName>
        <fullName evidence="13 14">Histidine kinase</fullName>
    </submittedName>
</protein>
<evidence type="ECO:0000256" key="5">
    <source>
        <dbReference type="ARBA" id="ARBA00022679"/>
    </source>
</evidence>
<feature type="domain" description="Histidine kinase/HSP90-like ATPase" evidence="12">
    <location>
        <begin position="484"/>
        <end position="573"/>
    </location>
</feature>
<dbReference type="GO" id="GO:0070025">
    <property type="term" value="F:carbon monoxide binding"/>
    <property type="evidence" value="ECO:0007669"/>
    <property type="project" value="UniProtKB-ARBA"/>
</dbReference>
<dbReference type="InterPro" id="IPR003594">
    <property type="entry name" value="HATPase_dom"/>
</dbReference>
<dbReference type="Gene3D" id="3.30.450.40">
    <property type="match status" value="2"/>
</dbReference>
<dbReference type="FunFam" id="3.30.450.40:FF:000052">
    <property type="entry name" value="Oxygen sensor histidine kinase response regulator DevS/DosS"/>
    <property type="match status" value="1"/>
</dbReference>
<reference evidence="14 15" key="2">
    <citation type="submission" date="2021-03" db="EMBL/GenBank/DDBJ databases">
        <title>Genomic Encyclopedia of Type Strains, Phase IV (KMG-IV): sequencing the most valuable type-strain genomes for metagenomic binning, comparative biology and taxonomic classification.</title>
        <authorList>
            <person name="Goeker M."/>
        </authorList>
    </citation>
    <scope>NUCLEOTIDE SEQUENCE [LARGE SCALE GENOMIC DNA]</scope>
    <source>
        <strain evidence="14 15">DSM 41954</strain>
    </source>
</reference>
<dbReference type="Pfam" id="PF02518">
    <property type="entry name" value="HATPase_c"/>
    <property type="match status" value="1"/>
</dbReference>
<dbReference type="GO" id="GO:0005524">
    <property type="term" value="F:ATP binding"/>
    <property type="evidence" value="ECO:0007669"/>
    <property type="project" value="UniProtKB-ARBA"/>
</dbReference>
<dbReference type="SUPFAM" id="SSF55874">
    <property type="entry name" value="ATPase domain of HSP90 chaperone/DNA topoisomerase II/histidine kinase"/>
    <property type="match status" value="1"/>
</dbReference>
<dbReference type="InterPro" id="IPR003018">
    <property type="entry name" value="GAF"/>
</dbReference>
<dbReference type="SMART" id="SM00065">
    <property type="entry name" value="GAF"/>
    <property type="match status" value="2"/>
</dbReference>
<keyword evidence="15" id="KW-1185">Reference proteome</keyword>
<dbReference type="GO" id="GO:0019825">
    <property type="term" value="F:oxygen binding"/>
    <property type="evidence" value="ECO:0007669"/>
    <property type="project" value="UniProtKB-ARBA"/>
</dbReference>
<dbReference type="AlphaFoldDB" id="A0A061A1D7"/>
<dbReference type="GO" id="GO:0046983">
    <property type="term" value="F:protein dimerization activity"/>
    <property type="evidence" value="ECO:0007669"/>
    <property type="project" value="InterPro"/>
</dbReference>
<dbReference type="EMBL" id="LK022848">
    <property type="protein sequence ID" value="CDR15161.1"/>
    <property type="molecule type" value="Genomic_DNA"/>
</dbReference>
<keyword evidence="8" id="KW-0460">Magnesium</keyword>
<evidence type="ECO:0000313" key="15">
    <source>
        <dbReference type="Proteomes" id="UP000756710"/>
    </source>
</evidence>
<evidence type="ECO:0000256" key="2">
    <source>
        <dbReference type="ARBA" id="ARBA00001971"/>
    </source>
</evidence>
<dbReference type="Pfam" id="PF13185">
    <property type="entry name" value="GAF_2"/>
    <property type="match status" value="2"/>
</dbReference>
<evidence type="ECO:0000256" key="9">
    <source>
        <dbReference type="ARBA" id="ARBA00023004"/>
    </source>
</evidence>
<keyword evidence="10" id="KW-0902">Two-component regulatory system</keyword>
<dbReference type="SUPFAM" id="SSF55781">
    <property type="entry name" value="GAF domain-like"/>
    <property type="match status" value="2"/>
</dbReference>
<evidence type="ECO:0000259" key="11">
    <source>
        <dbReference type="SMART" id="SM00065"/>
    </source>
</evidence>
<evidence type="ECO:0000256" key="7">
    <source>
        <dbReference type="ARBA" id="ARBA00022777"/>
    </source>
</evidence>
<evidence type="ECO:0000313" key="13">
    <source>
        <dbReference type="EMBL" id="CDR15161.1"/>
    </source>
</evidence>
<evidence type="ECO:0000256" key="4">
    <source>
        <dbReference type="ARBA" id="ARBA00022553"/>
    </source>
</evidence>
<dbReference type="RefSeq" id="WP_044579197.1">
    <property type="nucleotide sequence ID" value="NZ_BAABDR010000056.1"/>
</dbReference>
<feature type="domain" description="GAF" evidence="11">
    <location>
        <begin position="221"/>
        <end position="370"/>
    </location>
</feature>
<dbReference type="GO" id="GO:0070026">
    <property type="term" value="F:nitric oxide binding"/>
    <property type="evidence" value="ECO:0007669"/>
    <property type="project" value="UniProtKB-ARBA"/>
</dbReference>
<gene>
    <name evidence="14" type="ORF">J2Z30_008389</name>
    <name evidence="13" type="ORF">SIRAN8611</name>
</gene>
<dbReference type="HOGENOM" id="CLU_034370_1_0_11"/>
<dbReference type="Gene3D" id="3.30.565.10">
    <property type="entry name" value="Histidine kinase-like ATPase, C-terminal domain"/>
    <property type="match status" value="1"/>
</dbReference>
<keyword evidence="9" id="KW-0408">Iron</keyword>
<accession>A0A061A1D7</accession>
<proteinExistence type="predicted"/>
<evidence type="ECO:0000256" key="3">
    <source>
        <dbReference type="ARBA" id="ARBA00022490"/>
    </source>
</evidence>
<reference evidence="13" key="1">
    <citation type="submission" date="2014-05" db="EMBL/GenBank/DDBJ databases">
        <authorList>
            <person name="Horn Fabian"/>
        </authorList>
    </citation>
    <scope>NUCLEOTIDE SEQUENCE</scope>
</reference>
<dbReference type="GO" id="GO:0019826">
    <property type="term" value="F:oxygen sensor activity"/>
    <property type="evidence" value="ECO:0007669"/>
    <property type="project" value="UniProtKB-ARBA"/>
</dbReference>
<evidence type="ECO:0000259" key="12">
    <source>
        <dbReference type="SMART" id="SM00387"/>
    </source>
</evidence>
<dbReference type="InterPro" id="IPR011712">
    <property type="entry name" value="Sig_transdc_His_kin_sub3_dim/P"/>
</dbReference>
<dbReference type="PANTHER" id="PTHR24421">
    <property type="entry name" value="NITRATE/NITRITE SENSOR PROTEIN NARX-RELATED"/>
    <property type="match status" value="1"/>
</dbReference>
<name>A0A061A1D7_9ACTN</name>
<comment type="cofactor">
    <cofactor evidence="2">
        <name>heme</name>
        <dbReference type="ChEBI" id="CHEBI:30413"/>
    </cofactor>
</comment>
<comment type="cofactor">
    <cofactor evidence="1">
        <name>Mg(2+)</name>
        <dbReference type="ChEBI" id="CHEBI:18420"/>
    </cofactor>
</comment>
<evidence type="ECO:0000256" key="1">
    <source>
        <dbReference type="ARBA" id="ARBA00001946"/>
    </source>
</evidence>
<keyword evidence="3" id="KW-0963">Cytoplasm</keyword>
<dbReference type="GO" id="GO:0016020">
    <property type="term" value="C:membrane"/>
    <property type="evidence" value="ECO:0007669"/>
    <property type="project" value="InterPro"/>
</dbReference>
<dbReference type="Pfam" id="PF07730">
    <property type="entry name" value="HisKA_3"/>
    <property type="match status" value="1"/>
</dbReference>
<dbReference type="Proteomes" id="UP000756710">
    <property type="component" value="Unassembled WGS sequence"/>
</dbReference>
<dbReference type="GO" id="GO:0020037">
    <property type="term" value="F:heme binding"/>
    <property type="evidence" value="ECO:0007669"/>
    <property type="project" value="UniProtKB-ARBA"/>
</dbReference>
<dbReference type="GO" id="GO:0000155">
    <property type="term" value="F:phosphorelay sensor kinase activity"/>
    <property type="evidence" value="ECO:0007669"/>
    <property type="project" value="InterPro"/>
</dbReference>
<organism evidence="13">
    <name type="scientific">Streptomyces iranensis</name>
    <dbReference type="NCBI Taxonomy" id="576784"/>
    <lineage>
        <taxon>Bacteria</taxon>
        <taxon>Bacillati</taxon>
        <taxon>Actinomycetota</taxon>
        <taxon>Actinomycetes</taxon>
        <taxon>Kitasatosporales</taxon>
        <taxon>Streptomycetaceae</taxon>
        <taxon>Streptomyces</taxon>
        <taxon>Streptomyces violaceusniger group</taxon>
    </lineage>
</organism>
<evidence type="ECO:0000256" key="8">
    <source>
        <dbReference type="ARBA" id="ARBA00022842"/>
    </source>
</evidence>
<keyword evidence="5" id="KW-0808">Transferase</keyword>
<dbReference type="InterPro" id="IPR029016">
    <property type="entry name" value="GAF-like_dom_sf"/>
</dbReference>